<proteinExistence type="predicted"/>
<dbReference type="SUPFAM" id="SSF56219">
    <property type="entry name" value="DNase I-like"/>
    <property type="match status" value="1"/>
</dbReference>
<keyword evidence="1" id="KW-0472">Membrane</keyword>
<dbReference type="EMBL" id="VNIQ01000006">
    <property type="protein sequence ID" value="TYQ02451.1"/>
    <property type="molecule type" value="Genomic_DNA"/>
</dbReference>
<reference evidence="3" key="1">
    <citation type="submission" date="2019-07" db="EMBL/GenBank/DDBJ databases">
        <title>Genomic Encyclopedia of Type Strains, Phase IV (KMG-IV): sequencing the most valuable type-strain genomes for metagenomic binning, comparative biology and taxonomic classification.</title>
        <authorList>
            <person name="Goeker M."/>
        </authorList>
    </citation>
    <scope>NUCLEOTIDE SEQUENCE</scope>
    <source>
        <strain evidence="3">DSM 44596</strain>
    </source>
</reference>
<dbReference type="Gene3D" id="3.60.10.10">
    <property type="entry name" value="Endonuclease/exonuclease/phosphatase"/>
    <property type="match status" value="1"/>
</dbReference>
<comment type="caution">
    <text evidence="3">The sequence shown here is derived from an EMBL/GenBank/DDBJ whole genome shotgun (WGS) entry which is preliminary data.</text>
</comment>
<keyword evidence="3" id="KW-0540">Nuclease</keyword>
<dbReference type="AlphaFoldDB" id="A0A652YMD3"/>
<dbReference type="GO" id="GO:0004519">
    <property type="term" value="F:endonuclease activity"/>
    <property type="evidence" value="ECO:0007669"/>
    <property type="project" value="UniProtKB-KW"/>
</dbReference>
<keyword evidence="3" id="KW-0378">Hydrolase</keyword>
<dbReference type="InterPro" id="IPR036691">
    <property type="entry name" value="Endo/exonu/phosph_ase_sf"/>
</dbReference>
<feature type="transmembrane region" description="Helical" evidence="1">
    <location>
        <begin position="84"/>
        <end position="103"/>
    </location>
</feature>
<dbReference type="InterPro" id="IPR005135">
    <property type="entry name" value="Endo/exonuclease/phosphatase"/>
</dbReference>
<protein>
    <submittedName>
        <fullName evidence="3">Endonuclease/exonuclease/phosphatase (EEP) superfamily protein YafD</fullName>
    </submittedName>
</protein>
<keyword evidence="1" id="KW-1133">Transmembrane helix</keyword>
<evidence type="ECO:0000313" key="3">
    <source>
        <dbReference type="EMBL" id="TYQ02451.1"/>
    </source>
</evidence>
<feature type="transmembrane region" description="Helical" evidence="1">
    <location>
        <begin position="26"/>
        <end position="48"/>
    </location>
</feature>
<dbReference type="Pfam" id="PF03372">
    <property type="entry name" value="Exo_endo_phos"/>
    <property type="match status" value="1"/>
</dbReference>
<organism evidence="3">
    <name type="scientific">Nocardia globerula</name>
    <dbReference type="NCBI Taxonomy" id="1818"/>
    <lineage>
        <taxon>Bacteria</taxon>
        <taxon>Bacillati</taxon>
        <taxon>Actinomycetota</taxon>
        <taxon>Actinomycetes</taxon>
        <taxon>Mycobacteriales</taxon>
        <taxon>Nocardiaceae</taxon>
        <taxon>Nocardia</taxon>
    </lineage>
</organism>
<dbReference type="GO" id="GO:0004527">
    <property type="term" value="F:exonuclease activity"/>
    <property type="evidence" value="ECO:0007669"/>
    <property type="project" value="UniProtKB-KW"/>
</dbReference>
<keyword evidence="1" id="KW-0812">Transmembrane</keyword>
<evidence type="ECO:0000256" key="1">
    <source>
        <dbReference type="SAM" id="Phobius"/>
    </source>
</evidence>
<keyword evidence="3" id="KW-0269">Exonuclease</keyword>
<accession>A0A652YMD3</accession>
<gene>
    <name evidence="3" type="ORF">FNL38_106271</name>
</gene>
<evidence type="ECO:0000259" key="2">
    <source>
        <dbReference type="Pfam" id="PF03372"/>
    </source>
</evidence>
<keyword evidence="3" id="KW-0255">Endonuclease</keyword>
<sequence>MPNSGAVDPASTTSSVTGGRRIVRRAVYLAGAAAVGVAALGVIVFYVGPESNTLIIASSFVPLMLGVGLLGLLVLAATRSWRTLAVGVAVVLAGAFTQAPLFVSNTPDTVAGEGIRVMQANIRLGEADPDALVDQVRSHSIDVLTIQELTDSAVQQLDTHGLAALLPYRFVEPKDGGGGTGIYSRFPLTEQESLGRFAMSNLVATADIGDGRSVTVASVHPMPPYPSPAWMWASEMGKVNGLLHEQAADGKPMIVGGDFNSTYSHSRFRAILTDGFTDAAEQTGAGFVMTFPADTWYPALIGIDHIVTNRATVTHFERIEIEGSDHHGLVATVTPHFDGT</sequence>
<name>A0A652YMD3_NOCGL</name>
<feature type="transmembrane region" description="Helical" evidence="1">
    <location>
        <begin position="54"/>
        <end position="77"/>
    </location>
</feature>
<feature type="domain" description="Endonuclease/exonuclease/phosphatase" evidence="2">
    <location>
        <begin position="118"/>
        <end position="326"/>
    </location>
</feature>